<dbReference type="GO" id="GO:0000724">
    <property type="term" value="P:double-strand break repair via homologous recombination"/>
    <property type="evidence" value="ECO:0007669"/>
    <property type="project" value="TreeGrafter"/>
</dbReference>
<reference evidence="15" key="1">
    <citation type="submission" date="2022-07" db="EMBL/GenBank/DDBJ databases">
        <authorList>
            <person name="Macas J."/>
            <person name="Novak P."/>
            <person name="Neumann P."/>
        </authorList>
    </citation>
    <scope>NUCLEOTIDE SEQUENCE</scope>
</reference>
<keyword evidence="10" id="KW-0233">DNA recombination</keyword>
<dbReference type="GO" id="GO:0003684">
    <property type="term" value="F:damaged DNA binding"/>
    <property type="evidence" value="ECO:0007669"/>
    <property type="project" value="TreeGrafter"/>
</dbReference>
<dbReference type="GO" id="GO:0005524">
    <property type="term" value="F:ATP binding"/>
    <property type="evidence" value="ECO:0007669"/>
    <property type="project" value="UniProtKB-KW"/>
</dbReference>
<evidence type="ECO:0000256" key="3">
    <source>
        <dbReference type="ARBA" id="ARBA00004474"/>
    </source>
</evidence>
<dbReference type="InterPro" id="IPR036277">
    <property type="entry name" value="SMC_hinge_sf"/>
</dbReference>
<dbReference type="GO" id="GO:0005634">
    <property type="term" value="C:nucleus"/>
    <property type="evidence" value="ECO:0007669"/>
    <property type="project" value="UniProtKB-SubCell"/>
</dbReference>
<dbReference type="PANTHER" id="PTHR19306:SF6">
    <property type="entry name" value="STRUCTURAL MAINTENANCE OF CHROMOSOMES PROTEIN 6"/>
    <property type="match status" value="1"/>
</dbReference>
<dbReference type="GO" id="GO:0030915">
    <property type="term" value="C:Smc5-Smc6 complex"/>
    <property type="evidence" value="ECO:0007669"/>
    <property type="project" value="TreeGrafter"/>
</dbReference>
<feature type="coiled-coil region" evidence="13">
    <location>
        <begin position="647"/>
        <end position="685"/>
    </location>
</feature>
<feature type="coiled-coil region" evidence="13">
    <location>
        <begin position="279"/>
        <end position="412"/>
    </location>
</feature>
<proteinExistence type="inferred from homology"/>
<dbReference type="GO" id="GO:0035861">
    <property type="term" value="C:site of double-strand break"/>
    <property type="evidence" value="ECO:0007669"/>
    <property type="project" value="TreeGrafter"/>
</dbReference>
<dbReference type="OrthoDB" id="10072614at2759"/>
<evidence type="ECO:0000256" key="4">
    <source>
        <dbReference type="ARBA" id="ARBA00006793"/>
    </source>
</evidence>
<evidence type="ECO:0000256" key="8">
    <source>
        <dbReference type="ARBA" id="ARBA00022840"/>
    </source>
</evidence>
<dbReference type="Gene3D" id="3.40.50.300">
    <property type="entry name" value="P-loop containing nucleotide triphosphate hydrolases"/>
    <property type="match status" value="2"/>
</dbReference>
<dbReference type="GO" id="GO:0009536">
    <property type="term" value="C:plastid"/>
    <property type="evidence" value="ECO:0007669"/>
    <property type="project" value="UniProtKB-SubCell"/>
</dbReference>
<dbReference type="AlphaFoldDB" id="A0A9P0YMB7"/>
<evidence type="ECO:0000256" key="1">
    <source>
        <dbReference type="ARBA" id="ARBA00004123"/>
    </source>
</evidence>
<protein>
    <recommendedName>
        <fullName evidence="14">RecF/RecN/SMC N-terminal domain-containing protein</fullName>
    </recommendedName>
</protein>
<dbReference type="PANTHER" id="PTHR19306">
    <property type="entry name" value="STRUCTURAL MAINTENANCE OF CHROMOSOMES 5,6 SMC5, SMC6"/>
    <property type="match status" value="1"/>
</dbReference>
<dbReference type="SUPFAM" id="SSF75553">
    <property type="entry name" value="Smc hinge domain"/>
    <property type="match status" value="1"/>
</dbReference>
<sequence length="1053" mass="120846">MADPRVFGNQKPIQAGIISKIRLENFMCHNNLEIDFGDNVNFITGQNGSGKSAILTALCLAFGSRARGTQRANTMKDFIKTGCSYALIHVEIKNNGEDSFKPETYGGAIIVERRISESTSSIILKNHQGKKVATRREDLSELVDHFNIDVENPCVIMSQDKSREFLHSGNDRDKFKFFFKATLLQQVEDLLKGIETHIGNADSLIDELEKSISPILKELQELQAKIKSMEHIEEISLQVELLRKKLAWSWVYNVDTQLQEKCELIEKLKGRIPVCQSRIDQCLKRIDELNERIDKKKAQIAVLMEKALEVRIKKDDLKQNVSSATKDKLGLEEDYVLKSNYIQKLEKRQKLLHKQIHETEEQHIRNTQAEELEMEEKLKELEEVVEKARLAFQRLRTEEDALQENLVRVKDEVNAVVFQMEESAKKLSGIRSHIRELQLNRSSKVTAFGGGRVIRLLEVIERKRSRFKRPPIGPIGSHVTLVHGEKWGLAVENAIGRLLNSFIVTDLKDSLVLRECARDAGYEYLQILIYDFSIPRLNIPGHMLPDTNHPTTISVLQCDHPTVINVLIDMGSAERQVLVRDYEAGKMVAFDQTISNLKEVYTSDGYKMFSRGSVQTILPPMKNARSGRLCGSFDSDIESLEKDALHFQELNENSKGAKRRLDEELRNLNENMQSVKRRRVDAERDLRSKEFRLQDVKKSCSAETTTTITSSDELLQEQLKIIDEIQDEKKSLEQIQVRMNEAETKRNHFKMLLENMCESAKGDIDALGNAEEELMQIDKDLEDANTKYKHYENLMNTKVLTELKEVEKEYQELEHSRKESYRKASIICSETDIESLGGCKGSTPEQLSAQLTRLSNRLQQESRRHSESIDDLRVLYENKERKIFKRQQTYKALREKLCACRKALDLRWSKFQRNASLLKRQLTWQFNGHLGKKGISGKIIVSYEKKTLSVEVTMPQDASSSSVHDTRGLSGGERSFSTLCFALALHEMIESPFRAMDEFDVFMDAVSRKISLDALVDFALVQGSQWIFITPHDISMVKQDERVRKQQMAAPRC</sequence>
<keyword evidence="16" id="KW-1185">Reference proteome</keyword>
<evidence type="ECO:0000256" key="2">
    <source>
        <dbReference type="ARBA" id="ARBA00004286"/>
    </source>
</evidence>
<evidence type="ECO:0000259" key="14">
    <source>
        <dbReference type="Pfam" id="PF02463"/>
    </source>
</evidence>
<feature type="coiled-coil region" evidence="13">
    <location>
        <begin position="715"/>
        <end position="823"/>
    </location>
</feature>
<comment type="caution">
    <text evidence="15">The sequence shown here is derived from an EMBL/GenBank/DDBJ whole genome shotgun (WGS) entry which is preliminary data.</text>
</comment>
<evidence type="ECO:0000256" key="9">
    <source>
        <dbReference type="ARBA" id="ARBA00023054"/>
    </source>
</evidence>
<evidence type="ECO:0000256" key="5">
    <source>
        <dbReference type="ARBA" id="ARBA00022454"/>
    </source>
</evidence>
<evidence type="ECO:0000313" key="16">
    <source>
        <dbReference type="Proteomes" id="UP001152484"/>
    </source>
</evidence>
<evidence type="ECO:0000313" key="15">
    <source>
        <dbReference type="EMBL" id="CAH9068477.1"/>
    </source>
</evidence>
<dbReference type="InterPro" id="IPR003395">
    <property type="entry name" value="RecF/RecN/SMC_N"/>
</dbReference>
<dbReference type="EMBL" id="CAMAPE010000005">
    <property type="protein sequence ID" value="CAH9068477.1"/>
    <property type="molecule type" value="Genomic_DNA"/>
</dbReference>
<dbReference type="SUPFAM" id="SSF52540">
    <property type="entry name" value="P-loop containing nucleoside triphosphate hydrolases"/>
    <property type="match status" value="2"/>
</dbReference>
<evidence type="ECO:0000256" key="6">
    <source>
        <dbReference type="ARBA" id="ARBA00022741"/>
    </source>
</evidence>
<name>A0A9P0YMB7_CUSEU</name>
<comment type="similarity">
    <text evidence="4">Belongs to the SMC family. SMC6 subfamily.</text>
</comment>
<dbReference type="GO" id="GO:0003697">
    <property type="term" value="F:single-stranded DNA binding"/>
    <property type="evidence" value="ECO:0007669"/>
    <property type="project" value="TreeGrafter"/>
</dbReference>
<keyword evidence="11" id="KW-0234">DNA repair</keyword>
<evidence type="ECO:0000256" key="13">
    <source>
        <dbReference type="SAM" id="Coils"/>
    </source>
</evidence>
<keyword evidence="7" id="KW-0227">DNA damage</keyword>
<dbReference type="Gene3D" id="1.10.287.1490">
    <property type="match status" value="1"/>
</dbReference>
<feature type="domain" description="RecF/RecN/SMC N-terminal" evidence="14">
    <location>
        <begin position="18"/>
        <end position="1042"/>
    </location>
</feature>
<evidence type="ECO:0000256" key="11">
    <source>
        <dbReference type="ARBA" id="ARBA00023204"/>
    </source>
</evidence>
<keyword evidence="6" id="KW-0547">Nucleotide-binding</keyword>
<dbReference type="InterPro" id="IPR027417">
    <property type="entry name" value="P-loop_NTPase"/>
</dbReference>
<keyword evidence="8" id="KW-0067">ATP-binding</keyword>
<evidence type="ECO:0000256" key="12">
    <source>
        <dbReference type="ARBA" id="ARBA00023242"/>
    </source>
</evidence>
<dbReference type="Proteomes" id="UP001152484">
    <property type="component" value="Unassembled WGS sequence"/>
</dbReference>
<keyword evidence="5" id="KW-0158">Chromosome</keyword>
<keyword evidence="9 13" id="KW-0175">Coiled coil</keyword>
<evidence type="ECO:0000256" key="7">
    <source>
        <dbReference type="ARBA" id="ARBA00022763"/>
    </source>
</evidence>
<comment type="subcellular location">
    <subcellularLocation>
        <location evidence="2">Chromosome</location>
    </subcellularLocation>
    <subcellularLocation>
        <location evidence="1">Nucleus</location>
    </subcellularLocation>
    <subcellularLocation>
        <location evidence="3">Plastid</location>
    </subcellularLocation>
</comment>
<evidence type="ECO:0000256" key="10">
    <source>
        <dbReference type="ARBA" id="ARBA00023172"/>
    </source>
</evidence>
<organism evidence="15 16">
    <name type="scientific">Cuscuta europaea</name>
    <name type="common">European dodder</name>
    <dbReference type="NCBI Taxonomy" id="41803"/>
    <lineage>
        <taxon>Eukaryota</taxon>
        <taxon>Viridiplantae</taxon>
        <taxon>Streptophyta</taxon>
        <taxon>Embryophyta</taxon>
        <taxon>Tracheophyta</taxon>
        <taxon>Spermatophyta</taxon>
        <taxon>Magnoliopsida</taxon>
        <taxon>eudicotyledons</taxon>
        <taxon>Gunneridae</taxon>
        <taxon>Pentapetalae</taxon>
        <taxon>asterids</taxon>
        <taxon>lamiids</taxon>
        <taxon>Solanales</taxon>
        <taxon>Convolvulaceae</taxon>
        <taxon>Cuscuteae</taxon>
        <taxon>Cuscuta</taxon>
        <taxon>Cuscuta subgen. Cuscuta</taxon>
    </lineage>
</organism>
<dbReference type="GO" id="GO:0051276">
    <property type="term" value="P:chromosome organization"/>
    <property type="evidence" value="ECO:0007669"/>
    <property type="project" value="InterPro"/>
</dbReference>
<accession>A0A9P0YMB7</accession>
<dbReference type="Pfam" id="PF02463">
    <property type="entry name" value="SMC_N"/>
    <property type="match status" value="1"/>
</dbReference>
<keyword evidence="12" id="KW-0539">Nucleus</keyword>
<gene>
    <name evidence="15" type="ORF">CEURO_LOCUS2842</name>
</gene>